<dbReference type="InterPro" id="IPR010430">
    <property type="entry name" value="DUF1028"/>
</dbReference>
<dbReference type="EMBL" id="CP017105">
    <property type="protein sequence ID" value="APO70791.1"/>
    <property type="molecule type" value="Genomic_DNA"/>
</dbReference>
<dbReference type="OrthoDB" id="9790012at2"/>
<dbReference type="AlphaFoldDB" id="A0A1L5NSB3"/>
<name>A0A1L5NSB3_9HYPH</name>
<keyword evidence="1" id="KW-0614">Plasmid</keyword>
<evidence type="ECO:0000313" key="1">
    <source>
        <dbReference type="EMBL" id="APO70791.1"/>
    </source>
</evidence>
<geneLocation type="plasmid" evidence="2">
    <name>prgalie4872d</name>
</geneLocation>
<dbReference type="SUPFAM" id="SSF56235">
    <property type="entry name" value="N-terminal nucleophile aminohydrolases (Ntn hydrolases)"/>
    <property type="match status" value="1"/>
</dbReference>
<dbReference type="Proteomes" id="UP000184749">
    <property type="component" value="Plasmid pRgalIE4872d"/>
</dbReference>
<organism evidence="1 2">
    <name type="scientific">Rhizobium gallicum</name>
    <dbReference type="NCBI Taxonomy" id="56730"/>
    <lineage>
        <taxon>Bacteria</taxon>
        <taxon>Pseudomonadati</taxon>
        <taxon>Pseudomonadota</taxon>
        <taxon>Alphaproteobacteria</taxon>
        <taxon>Hyphomicrobiales</taxon>
        <taxon>Rhizobiaceae</taxon>
        <taxon>Rhizobium/Agrobacterium group</taxon>
        <taxon>Rhizobium</taxon>
    </lineage>
</organism>
<dbReference type="PANTHER" id="PTHR39328">
    <property type="entry name" value="BLL2871 PROTEIN"/>
    <property type="match status" value="1"/>
</dbReference>
<dbReference type="Pfam" id="PF06267">
    <property type="entry name" value="DUF1028"/>
    <property type="match status" value="1"/>
</dbReference>
<proteinExistence type="predicted"/>
<dbReference type="RefSeq" id="WP_074071229.1">
    <property type="nucleotide sequence ID" value="NZ_CP017105.1"/>
</dbReference>
<dbReference type="InterPro" id="IPR029055">
    <property type="entry name" value="Ntn_hydrolases_N"/>
</dbReference>
<evidence type="ECO:0008006" key="3">
    <source>
        <dbReference type="Google" id="ProtNLM"/>
    </source>
</evidence>
<sequence>MTFSVSGRCADTGMFGIAVSSSSPSVAARCAHVRAGVGAVSTQNVTDPRLGPKGLDLMASGLSAEAALDRLIAEAPHIEYRQLTLVDASGQTAAYSGPRTLGTYATARGEGVVAAGNMLTSTGIPQKMVEAFEATRGQSLGDRLIASMRAAVAAGGEEGPVHSMGLVMVDKVSWNVADLRVDWTDGDPIEECASLWERWRHEMNAYVTRALNPTQAPSYGVPGDL</sequence>
<accession>A0A1L5NSB3</accession>
<evidence type="ECO:0000313" key="2">
    <source>
        <dbReference type="Proteomes" id="UP000184749"/>
    </source>
</evidence>
<reference evidence="1 2" key="1">
    <citation type="submission" date="2016-09" db="EMBL/GenBank/DDBJ databases">
        <title>The complete genome sequences of Rhizobium gallicum, symbiovars gallicum and phaseoli, symbionts associated to common bean (Phaseolus vulgaris).</title>
        <authorList>
            <person name="Bustos P."/>
            <person name="Santamaria R.I."/>
            <person name="Perez-Carrascal O.M."/>
            <person name="Juarez S."/>
            <person name="Lozano L."/>
            <person name="Martinez-Flores I."/>
            <person name="Martinez-Romero E."/>
            <person name="Cevallos M."/>
            <person name="Romero D."/>
            <person name="Davila G."/>
            <person name="Gonzalez V."/>
        </authorList>
    </citation>
    <scope>NUCLEOTIDE SEQUENCE [LARGE SCALE GENOMIC DNA]</scope>
    <source>
        <strain evidence="1 2">IE4872</strain>
        <plasmid evidence="2">prgalie4872d</plasmid>
    </source>
</reference>
<dbReference type="PANTHER" id="PTHR39328:SF1">
    <property type="entry name" value="BLL2871 PROTEIN"/>
    <property type="match status" value="1"/>
</dbReference>
<gene>
    <name evidence="1" type="ORF">IE4872_PD00253</name>
</gene>
<protein>
    <recommendedName>
        <fullName evidence="3">Fimbrial assembly protein FimA</fullName>
    </recommendedName>
</protein>
<dbReference type="Gene3D" id="3.60.20.10">
    <property type="entry name" value="Glutamine Phosphoribosylpyrophosphate, subunit 1, domain 1"/>
    <property type="match status" value="1"/>
</dbReference>